<sequence>MLEATGLCCIRDDRLLFQSLDLAVGSGELLQIEGPNGAGKTSLLRILAALSQPQQGRILFNGEAIDSDREGYFSQLLYLGHKAGIKQEMTPLENLEFYQQVAPAKVDASLWQMLALVGLAGYEDMPAGKLSAGQQRRIALARLWLSSAKLWILDEPFTSLDKQGVAGLQQHFAAHLQQGGAIIMTSHQELHMPTVPVRRLMLGSSVEDVAGAGTGSEPAPQQVLVSGGVQ</sequence>
<dbReference type="PANTHER" id="PTHR43499">
    <property type="entry name" value="ABC TRANSPORTER I FAMILY MEMBER 1"/>
    <property type="match status" value="1"/>
</dbReference>
<evidence type="ECO:0000256" key="1">
    <source>
        <dbReference type="ARBA" id="ARBA00022448"/>
    </source>
</evidence>
<dbReference type="Proteomes" id="UP000252558">
    <property type="component" value="Unassembled WGS sequence"/>
</dbReference>
<dbReference type="PANTHER" id="PTHR43499:SF1">
    <property type="entry name" value="ABC TRANSPORTER I FAMILY MEMBER 1"/>
    <property type="match status" value="1"/>
</dbReference>
<dbReference type="EMBL" id="QPID01000013">
    <property type="protein sequence ID" value="RCU44543.1"/>
    <property type="molecule type" value="Genomic_DNA"/>
</dbReference>
<dbReference type="NCBIfam" id="NF010061">
    <property type="entry name" value="PRK13538.1"/>
    <property type="match status" value="1"/>
</dbReference>
<dbReference type="SMART" id="SM00382">
    <property type="entry name" value="AAA"/>
    <property type="match status" value="1"/>
</dbReference>
<dbReference type="InterPro" id="IPR003593">
    <property type="entry name" value="AAA+_ATPase"/>
</dbReference>
<reference evidence="9 10" key="1">
    <citation type="submission" date="2018-07" db="EMBL/GenBank/DDBJ databases">
        <title>Corallincola holothuriorum sp. nov., a new facultative anaerobe isolated from sea cucumber Apostichopus japonicus.</title>
        <authorList>
            <person name="Xia H."/>
        </authorList>
    </citation>
    <scope>NUCLEOTIDE SEQUENCE [LARGE SCALE GENOMIC DNA]</scope>
    <source>
        <strain evidence="9 10">C4</strain>
    </source>
</reference>
<comment type="caution">
    <text evidence="9">The sequence shown here is derived from an EMBL/GenBank/DDBJ whole genome shotgun (WGS) entry which is preliminary data.</text>
</comment>
<keyword evidence="5" id="KW-1278">Translocase</keyword>
<dbReference type="InterPro" id="IPR017871">
    <property type="entry name" value="ABC_transporter-like_CS"/>
</dbReference>
<evidence type="ECO:0000256" key="3">
    <source>
        <dbReference type="ARBA" id="ARBA00022748"/>
    </source>
</evidence>
<evidence type="ECO:0000256" key="7">
    <source>
        <dbReference type="SAM" id="MobiDB-lite"/>
    </source>
</evidence>
<keyword evidence="1" id="KW-0813">Transport</keyword>
<dbReference type="OrthoDB" id="9800654at2"/>
<dbReference type="InterPro" id="IPR005895">
    <property type="entry name" value="ABC_transptr_haem_export_CcmA"/>
</dbReference>
<dbReference type="AlphaFoldDB" id="A0A368N3A5"/>
<evidence type="ECO:0000256" key="6">
    <source>
        <dbReference type="ARBA" id="ARBA00023136"/>
    </source>
</evidence>
<feature type="region of interest" description="Disordered" evidence="7">
    <location>
        <begin position="209"/>
        <end position="230"/>
    </location>
</feature>
<name>A0A368N3A5_9GAMM</name>
<protein>
    <submittedName>
        <fullName evidence="9">Cytochrome c biogenesis heme-transporting ATPase CcmA</fullName>
    </submittedName>
</protein>
<feature type="domain" description="ABC transporter" evidence="8">
    <location>
        <begin position="2"/>
        <end position="229"/>
    </location>
</feature>
<dbReference type="Gene3D" id="3.40.50.300">
    <property type="entry name" value="P-loop containing nucleotide triphosphate hydrolases"/>
    <property type="match status" value="1"/>
</dbReference>
<dbReference type="Pfam" id="PF00005">
    <property type="entry name" value="ABC_tran"/>
    <property type="match status" value="1"/>
</dbReference>
<dbReference type="RefSeq" id="WP_114339733.1">
    <property type="nucleotide sequence ID" value="NZ_QPID01000013.1"/>
</dbReference>
<dbReference type="SUPFAM" id="SSF52540">
    <property type="entry name" value="P-loop containing nucleoside triphosphate hydrolases"/>
    <property type="match status" value="1"/>
</dbReference>
<evidence type="ECO:0000313" key="10">
    <source>
        <dbReference type="Proteomes" id="UP000252558"/>
    </source>
</evidence>
<gene>
    <name evidence="9" type="ORF">DU002_17430</name>
</gene>
<evidence type="ECO:0000313" key="9">
    <source>
        <dbReference type="EMBL" id="RCU44543.1"/>
    </source>
</evidence>
<keyword evidence="4" id="KW-0067">ATP-binding</keyword>
<dbReference type="PROSITE" id="PS00211">
    <property type="entry name" value="ABC_TRANSPORTER_1"/>
    <property type="match status" value="1"/>
</dbReference>
<dbReference type="GO" id="GO:0022857">
    <property type="term" value="F:transmembrane transporter activity"/>
    <property type="evidence" value="ECO:0007669"/>
    <property type="project" value="InterPro"/>
</dbReference>
<evidence type="ECO:0000256" key="4">
    <source>
        <dbReference type="ARBA" id="ARBA00022840"/>
    </source>
</evidence>
<keyword evidence="6" id="KW-0472">Membrane</keyword>
<dbReference type="GO" id="GO:0017004">
    <property type="term" value="P:cytochrome complex assembly"/>
    <property type="evidence" value="ECO:0007669"/>
    <property type="project" value="UniProtKB-KW"/>
</dbReference>
<dbReference type="GO" id="GO:0005524">
    <property type="term" value="F:ATP binding"/>
    <property type="evidence" value="ECO:0007669"/>
    <property type="project" value="UniProtKB-KW"/>
</dbReference>
<accession>A0A368N3A5</accession>
<organism evidence="9 10">
    <name type="scientific">Corallincola holothuriorum</name>
    <dbReference type="NCBI Taxonomy" id="2282215"/>
    <lineage>
        <taxon>Bacteria</taxon>
        <taxon>Pseudomonadati</taxon>
        <taxon>Pseudomonadota</taxon>
        <taxon>Gammaproteobacteria</taxon>
        <taxon>Alteromonadales</taxon>
        <taxon>Psychromonadaceae</taxon>
        <taxon>Corallincola</taxon>
    </lineage>
</organism>
<keyword evidence="3" id="KW-0201">Cytochrome c-type biogenesis</keyword>
<evidence type="ECO:0000259" key="8">
    <source>
        <dbReference type="PROSITE" id="PS50893"/>
    </source>
</evidence>
<proteinExistence type="predicted"/>
<evidence type="ECO:0000256" key="2">
    <source>
        <dbReference type="ARBA" id="ARBA00022741"/>
    </source>
</evidence>
<keyword evidence="2" id="KW-0547">Nucleotide-binding</keyword>
<keyword evidence="10" id="KW-1185">Reference proteome</keyword>
<dbReference type="InterPro" id="IPR027417">
    <property type="entry name" value="P-loop_NTPase"/>
</dbReference>
<evidence type="ECO:0000256" key="5">
    <source>
        <dbReference type="ARBA" id="ARBA00022967"/>
    </source>
</evidence>
<dbReference type="NCBIfam" id="TIGR01189">
    <property type="entry name" value="ccmA"/>
    <property type="match status" value="1"/>
</dbReference>
<dbReference type="InterPro" id="IPR003439">
    <property type="entry name" value="ABC_transporter-like_ATP-bd"/>
</dbReference>
<dbReference type="PROSITE" id="PS50893">
    <property type="entry name" value="ABC_TRANSPORTER_2"/>
    <property type="match status" value="1"/>
</dbReference>
<dbReference type="GO" id="GO:0016887">
    <property type="term" value="F:ATP hydrolysis activity"/>
    <property type="evidence" value="ECO:0007669"/>
    <property type="project" value="InterPro"/>
</dbReference>